<sequence length="275" mass="31319">MIRMLGLAAGLALALLTGPAWSGPARESRIRVLYELPKRPEALEIYREMRARRLLEGLREVVGIVRLPRSLTLRLAECAGEVNAWYAPETRSVTVCYEYIQDVKNRAPEETSRAGVTRREAIMGPLAQVFLHETGHALFHLLDLPILGREESAADQFAALLVLRLRSAQARQIVDGTAFLFTSYGAEETLETETLADDHGLARQRLYDLLCLAYGSDRRAFAYLVERGDLPRERAERCGAEYDQAAYALDRLFRRHLRGGRMERERVRRGFRWAF</sequence>
<name>A0A512J2Z8_9HYPH</name>
<evidence type="ECO:0000313" key="2">
    <source>
        <dbReference type="EMBL" id="GLS67134.1"/>
    </source>
</evidence>
<reference evidence="2" key="1">
    <citation type="journal article" date="2014" name="Int. J. Syst. Evol. Microbiol.">
        <title>Complete genome of a new Firmicutes species belonging to the dominant human colonic microbiota ('Ruminococcus bicirculans') reveals two chromosomes and a selective capacity to utilize plant glucans.</title>
        <authorList>
            <consortium name="NISC Comparative Sequencing Program"/>
            <person name="Wegmann U."/>
            <person name="Louis P."/>
            <person name="Goesmann A."/>
            <person name="Henrissat B."/>
            <person name="Duncan S.H."/>
            <person name="Flint H.J."/>
        </authorList>
    </citation>
    <scope>NUCLEOTIDE SEQUENCE</scope>
    <source>
        <strain evidence="2">NBRC 107715</strain>
    </source>
</reference>
<evidence type="ECO:0000313" key="4">
    <source>
        <dbReference type="Proteomes" id="UP001156856"/>
    </source>
</evidence>
<comment type="caution">
    <text evidence="1">The sequence shown here is derived from an EMBL/GenBank/DDBJ whole genome shotgun (WGS) entry which is preliminary data.</text>
</comment>
<dbReference type="OrthoDB" id="935695at2"/>
<dbReference type="RefSeq" id="WP_147025981.1">
    <property type="nucleotide sequence ID" value="NZ_BJZU01000043.1"/>
</dbReference>
<dbReference type="AlphaFoldDB" id="A0A512J2Z8"/>
<accession>A0A512J2Z8</accession>
<dbReference type="Proteomes" id="UP001156856">
    <property type="component" value="Unassembled WGS sequence"/>
</dbReference>
<proteinExistence type="predicted"/>
<evidence type="ECO:0000313" key="1">
    <source>
        <dbReference type="EMBL" id="GEP04347.1"/>
    </source>
</evidence>
<reference evidence="1 3" key="3">
    <citation type="submission" date="2019-07" db="EMBL/GenBank/DDBJ databases">
        <title>Whole genome shotgun sequence of Methylobacterium oxalidis NBRC 107715.</title>
        <authorList>
            <person name="Hosoyama A."/>
            <person name="Uohara A."/>
            <person name="Ohji S."/>
            <person name="Ichikawa N."/>
        </authorList>
    </citation>
    <scope>NUCLEOTIDE SEQUENCE [LARGE SCALE GENOMIC DNA]</scope>
    <source>
        <strain evidence="1 3">NBRC 107715</strain>
    </source>
</reference>
<reference evidence="4" key="2">
    <citation type="journal article" date="2019" name="Int. J. Syst. Evol. Microbiol.">
        <title>The Global Catalogue of Microorganisms (GCM) 10K type strain sequencing project: providing services to taxonomists for standard genome sequencing and annotation.</title>
        <authorList>
            <consortium name="The Broad Institute Genomics Platform"/>
            <consortium name="The Broad Institute Genome Sequencing Center for Infectious Disease"/>
            <person name="Wu L."/>
            <person name="Ma J."/>
        </authorList>
    </citation>
    <scope>NUCLEOTIDE SEQUENCE [LARGE SCALE GENOMIC DNA]</scope>
    <source>
        <strain evidence="4">NBRC 107715</strain>
    </source>
</reference>
<organism evidence="1 3">
    <name type="scientific">Methylobacterium oxalidis</name>
    <dbReference type="NCBI Taxonomy" id="944322"/>
    <lineage>
        <taxon>Bacteria</taxon>
        <taxon>Pseudomonadati</taxon>
        <taxon>Pseudomonadota</taxon>
        <taxon>Alphaproteobacteria</taxon>
        <taxon>Hyphomicrobiales</taxon>
        <taxon>Methylobacteriaceae</taxon>
        <taxon>Methylobacterium</taxon>
    </lineage>
</organism>
<evidence type="ECO:0000313" key="3">
    <source>
        <dbReference type="Proteomes" id="UP000321960"/>
    </source>
</evidence>
<keyword evidence="4" id="KW-1185">Reference proteome</keyword>
<dbReference type="Proteomes" id="UP000321960">
    <property type="component" value="Unassembled WGS sequence"/>
</dbReference>
<protein>
    <submittedName>
        <fullName evidence="1">Uncharacterized protein</fullName>
    </submittedName>
</protein>
<reference evidence="2" key="4">
    <citation type="submission" date="2023-01" db="EMBL/GenBank/DDBJ databases">
        <title>Draft genome sequence of Methylobacterium oxalidis strain NBRC 107715.</title>
        <authorList>
            <person name="Sun Q."/>
            <person name="Mori K."/>
        </authorList>
    </citation>
    <scope>NUCLEOTIDE SEQUENCE</scope>
    <source>
        <strain evidence="2">NBRC 107715</strain>
    </source>
</reference>
<dbReference type="EMBL" id="BSPK01000111">
    <property type="protein sequence ID" value="GLS67134.1"/>
    <property type="molecule type" value="Genomic_DNA"/>
</dbReference>
<dbReference type="EMBL" id="BJZU01000043">
    <property type="protein sequence ID" value="GEP04347.1"/>
    <property type="molecule type" value="Genomic_DNA"/>
</dbReference>
<gene>
    <name evidence="2" type="ORF">GCM10007888_55170</name>
    <name evidence="1" type="ORF">MOX02_23850</name>
</gene>
<dbReference type="Pfam" id="PF14247">
    <property type="entry name" value="DUF4344"/>
    <property type="match status" value="1"/>
</dbReference>
<dbReference type="InterPro" id="IPR025644">
    <property type="entry name" value="DUF4344"/>
</dbReference>